<feature type="domain" description="UBC core" evidence="7">
    <location>
        <begin position="385"/>
        <end position="543"/>
    </location>
</feature>
<dbReference type="Pfam" id="PF00179">
    <property type="entry name" value="UQ_con"/>
    <property type="match status" value="1"/>
</dbReference>
<feature type="compositionally biased region" description="Basic and acidic residues" evidence="6">
    <location>
        <begin position="121"/>
        <end position="139"/>
    </location>
</feature>
<dbReference type="InterPro" id="IPR016135">
    <property type="entry name" value="UBQ-conjugating_enzyme/RWD"/>
</dbReference>
<keyword evidence="2" id="KW-0808">Transferase</keyword>
<evidence type="ECO:0000313" key="9">
    <source>
        <dbReference type="Proteomes" id="UP001172457"/>
    </source>
</evidence>
<keyword evidence="9" id="KW-1185">Reference proteome</keyword>
<dbReference type="EC" id="2.3.2.23" evidence="1"/>
<dbReference type="SUPFAM" id="SSF54495">
    <property type="entry name" value="UBC-like"/>
    <property type="match status" value="1"/>
</dbReference>
<evidence type="ECO:0000256" key="4">
    <source>
        <dbReference type="ARBA" id="ARBA00022786"/>
    </source>
</evidence>
<feature type="non-terminal residue" evidence="8">
    <location>
        <position position="1"/>
    </location>
</feature>
<name>A0AA38S8D9_9ASTR</name>
<evidence type="ECO:0000256" key="5">
    <source>
        <dbReference type="ARBA" id="ARBA00022840"/>
    </source>
</evidence>
<feature type="compositionally biased region" description="Polar residues" evidence="6">
    <location>
        <begin position="217"/>
        <end position="237"/>
    </location>
</feature>
<evidence type="ECO:0000256" key="6">
    <source>
        <dbReference type="SAM" id="MobiDB-lite"/>
    </source>
</evidence>
<proteinExistence type="predicted"/>
<feature type="region of interest" description="Disordered" evidence="6">
    <location>
        <begin position="111"/>
        <end position="143"/>
    </location>
</feature>
<dbReference type="Proteomes" id="UP001172457">
    <property type="component" value="Chromosome 8"/>
</dbReference>
<accession>A0AA38S8D9</accession>
<organism evidence="8 9">
    <name type="scientific">Centaurea solstitialis</name>
    <name type="common">yellow star-thistle</name>
    <dbReference type="NCBI Taxonomy" id="347529"/>
    <lineage>
        <taxon>Eukaryota</taxon>
        <taxon>Viridiplantae</taxon>
        <taxon>Streptophyta</taxon>
        <taxon>Embryophyta</taxon>
        <taxon>Tracheophyta</taxon>
        <taxon>Spermatophyta</taxon>
        <taxon>Magnoliopsida</taxon>
        <taxon>eudicotyledons</taxon>
        <taxon>Gunneridae</taxon>
        <taxon>Pentapetalae</taxon>
        <taxon>asterids</taxon>
        <taxon>campanulids</taxon>
        <taxon>Asterales</taxon>
        <taxon>Asteraceae</taxon>
        <taxon>Carduoideae</taxon>
        <taxon>Cardueae</taxon>
        <taxon>Centaureinae</taxon>
        <taxon>Centaurea</taxon>
    </lineage>
</organism>
<feature type="region of interest" description="Disordered" evidence="6">
    <location>
        <begin position="212"/>
        <end position="258"/>
    </location>
</feature>
<protein>
    <recommendedName>
        <fullName evidence="1">E2 ubiquitin-conjugating enzyme</fullName>
        <ecNumber evidence="1">2.3.2.23</ecNumber>
    </recommendedName>
</protein>
<gene>
    <name evidence="8" type="ORF">OSB04_030406</name>
</gene>
<evidence type="ECO:0000259" key="7">
    <source>
        <dbReference type="PROSITE" id="PS50127"/>
    </source>
</evidence>
<dbReference type="SMART" id="SM00212">
    <property type="entry name" value="UBCc"/>
    <property type="match status" value="1"/>
</dbReference>
<dbReference type="CDD" id="cd23837">
    <property type="entry name" value="UBCc_UBE2O"/>
    <property type="match status" value="1"/>
</dbReference>
<dbReference type="FunFam" id="3.10.110.10:FF:000028">
    <property type="entry name" value="Probable ubiquitin-conjugating enzyme E2 23"/>
    <property type="match status" value="1"/>
</dbReference>
<keyword evidence="5" id="KW-0067">ATP-binding</keyword>
<reference evidence="8" key="1">
    <citation type="submission" date="2023-03" db="EMBL/GenBank/DDBJ databases">
        <title>Chromosome-scale reference genome and RAD-based genetic map of yellow starthistle (Centaurea solstitialis) reveal putative structural variation and QTLs associated with invader traits.</title>
        <authorList>
            <person name="Reatini B."/>
            <person name="Cang F.A."/>
            <person name="Jiang Q."/>
            <person name="Mckibben M.T.W."/>
            <person name="Barker M.S."/>
            <person name="Rieseberg L.H."/>
            <person name="Dlugosch K.M."/>
        </authorList>
    </citation>
    <scope>NUCLEOTIDE SEQUENCE</scope>
    <source>
        <strain evidence="8">CAN-66</strain>
        <tissue evidence="8">Leaf</tissue>
    </source>
</reference>
<evidence type="ECO:0000256" key="1">
    <source>
        <dbReference type="ARBA" id="ARBA00012486"/>
    </source>
</evidence>
<dbReference type="EMBL" id="JARYMX010000008">
    <property type="protein sequence ID" value="KAJ9537673.1"/>
    <property type="molecule type" value="Genomic_DNA"/>
</dbReference>
<evidence type="ECO:0000256" key="3">
    <source>
        <dbReference type="ARBA" id="ARBA00022741"/>
    </source>
</evidence>
<evidence type="ECO:0000313" key="8">
    <source>
        <dbReference type="EMBL" id="KAJ9537673.1"/>
    </source>
</evidence>
<keyword evidence="4" id="KW-0833">Ubl conjugation pathway</keyword>
<dbReference type="PROSITE" id="PS50127">
    <property type="entry name" value="UBC_2"/>
    <property type="match status" value="1"/>
</dbReference>
<dbReference type="GO" id="GO:0005524">
    <property type="term" value="F:ATP binding"/>
    <property type="evidence" value="ECO:0007669"/>
    <property type="project" value="UniProtKB-KW"/>
</dbReference>
<keyword evidence="3" id="KW-0547">Nucleotide-binding</keyword>
<comment type="caution">
    <text evidence="8">The sequence shown here is derived from an EMBL/GenBank/DDBJ whole genome shotgun (WGS) entry which is preliminary data.</text>
</comment>
<dbReference type="PANTHER" id="PTHR46116">
    <property type="entry name" value="(E3-INDEPENDENT) E2 UBIQUITIN-CONJUGATING ENZYME"/>
    <property type="match status" value="1"/>
</dbReference>
<dbReference type="AlphaFoldDB" id="A0AA38S8D9"/>
<dbReference type="Gene3D" id="3.10.110.10">
    <property type="entry name" value="Ubiquitin Conjugating Enzyme"/>
    <property type="match status" value="1"/>
</dbReference>
<sequence length="687" mass="75514">MDSSAIALYIPQKSKKRVFMGSSSACMEPEVIEIPPPSMNNRTPKSKNKAIESKEVEKLLIINAIDLKFDCVICVTQLWQAVYHEIIDVDMDEDRNDVVFVEGKVESNKKMKGTSSATSLEPRDMVHSAKKDKSNKGKDVVPNISSKPSSFGLGVNNFFDLDGVGSDSFATNAYAGDYVFEDDYLTLQSHFDNMDLPSGIEVQIPWLPDTAKMENRGSANQSVTSHTPLNPSGSSTRLSRRRKNLAAGRSSDGMPKTKIQHPMYDKFGGMNMDATGSSFSNVTNGIVGNVNSSSFSLLPPLGVETPVSGWHNADMYHMENMLAGPDAVISPRSSSLVGSSSSMVRHHNEDVLKKYESFKKFDTVSDYSDHHFSSQRSAVKQPPKNWAKKIQDEWRILEKDLPDTIFVRVYEERMDLLRAVIIGAEGTPYHDGLFFFDIFFPSNYPSVPPLVHYHSGGLRINPNLYNCGKVCLSLINTWTGGPKERWIPGTSTMLQVLVSIQGLILNTNPYFNEPGYANTNGSAYGEKRSFDYNERTLILSLKTMVYTMKNPPKNFEDLVVGHFCNRVRDILMACKAYTEGVQVGCLVKGGVQDVDEDGKSCSAEFKNNVASYVKVLIGAFKKIGAKEAEEFIGLSKKISQPGPPPPALAPTPFPPAAVVHPSAAFSAFPFAPINAAASAAAAAFNHF</sequence>
<evidence type="ECO:0000256" key="2">
    <source>
        <dbReference type="ARBA" id="ARBA00022679"/>
    </source>
</evidence>
<dbReference type="InterPro" id="IPR000608">
    <property type="entry name" value="UBC"/>
</dbReference>
<dbReference type="GO" id="GO:0061631">
    <property type="term" value="F:ubiquitin conjugating enzyme activity"/>
    <property type="evidence" value="ECO:0007669"/>
    <property type="project" value="UniProtKB-EC"/>
</dbReference>
<dbReference type="PANTHER" id="PTHR46116:SF41">
    <property type="entry name" value="UBIQUITIN-CONJUGATING ENZYME E2 25-RELATED"/>
    <property type="match status" value="1"/>
</dbReference>